<dbReference type="RefSeq" id="WP_255042648.1">
    <property type="nucleotide sequence ID" value="NZ_JANEYT010000022.1"/>
</dbReference>
<name>A0ABT1N1Q3_9GAMM</name>
<evidence type="ECO:0000256" key="4">
    <source>
        <dbReference type="ARBA" id="ARBA00022801"/>
    </source>
</evidence>
<keyword evidence="4 9" id="KW-0378">Hydrolase</keyword>
<evidence type="ECO:0000256" key="5">
    <source>
        <dbReference type="ARBA" id="ARBA00022833"/>
    </source>
</evidence>
<keyword evidence="5 9" id="KW-0862">Zinc</keyword>
<dbReference type="Pfam" id="PF01427">
    <property type="entry name" value="Peptidase_M15"/>
    <property type="match status" value="1"/>
</dbReference>
<keyword evidence="2 9" id="KW-0645">Protease</keyword>
<evidence type="ECO:0000256" key="7">
    <source>
        <dbReference type="ARBA" id="ARBA00023049"/>
    </source>
</evidence>
<dbReference type="SUPFAM" id="SSF55166">
    <property type="entry name" value="Hedgehog/DD-peptidase"/>
    <property type="match status" value="1"/>
</dbReference>
<keyword evidence="6 9" id="KW-0224">Dipeptidase</keyword>
<keyword evidence="8 10" id="KW-0961">Cell wall biogenesis/degradation</keyword>
<comment type="similarity">
    <text evidence="9 10">Belongs to the peptidase M15D family.</text>
</comment>
<dbReference type="Proteomes" id="UP001524460">
    <property type="component" value="Unassembled WGS sequence"/>
</dbReference>
<dbReference type="EMBL" id="JANEYT010000022">
    <property type="protein sequence ID" value="MCQ1058665.1"/>
    <property type="molecule type" value="Genomic_DNA"/>
</dbReference>
<evidence type="ECO:0000256" key="9">
    <source>
        <dbReference type="HAMAP-Rule" id="MF_01924"/>
    </source>
</evidence>
<dbReference type="PANTHER" id="PTHR43126">
    <property type="entry name" value="D-ALANYL-D-ALANINE DIPEPTIDASE"/>
    <property type="match status" value="1"/>
</dbReference>
<keyword evidence="7 9" id="KW-0482">Metalloprotease</keyword>
<sequence length="227" mass="26078">MESILINDNEESLVPLSIATDIKCYPNYYKKGVKHAISECFVRESVFERLINAASYLPKGVTLVVLDGWRPFLVQQYFFSQLYSQYHQHPKFRHCSEAALIEIVRKQVSPPCSDPKKPSPHLTGGSVDVTLCDRFGRILDLGTAFDQDSSLSWSSALESTKYIDTLSAHYRRELYFAMIQAGFTNLPSEWWHYDFGNQLWAYYSDQAYARYGMTEPPPFISTNITNL</sequence>
<evidence type="ECO:0000256" key="3">
    <source>
        <dbReference type="ARBA" id="ARBA00022723"/>
    </source>
</evidence>
<dbReference type="PIRSF" id="PIRSF026671">
    <property type="entry name" value="AA_dipeptidase"/>
    <property type="match status" value="1"/>
</dbReference>
<evidence type="ECO:0000313" key="11">
    <source>
        <dbReference type="EMBL" id="MCQ1058665.1"/>
    </source>
</evidence>
<accession>A0ABT1N1Q3</accession>
<evidence type="ECO:0000313" key="12">
    <source>
        <dbReference type="Proteomes" id="UP001524460"/>
    </source>
</evidence>
<evidence type="ECO:0000256" key="10">
    <source>
        <dbReference type="PIRNR" id="PIRNR026671"/>
    </source>
</evidence>
<dbReference type="HAMAP" id="MF_01924">
    <property type="entry name" value="A_A_dipeptidase"/>
    <property type="match status" value="1"/>
</dbReference>
<comment type="function">
    <text evidence="9 10">Catalyzes hydrolysis of the D-alanyl-D-alanine dipeptide.</text>
</comment>
<organism evidence="11 12">
    <name type="scientific">Photobacterium pectinilyticum</name>
    <dbReference type="NCBI Taxonomy" id="2906793"/>
    <lineage>
        <taxon>Bacteria</taxon>
        <taxon>Pseudomonadati</taxon>
        <taxon>Pseudomonadota</taxon>
        <taxon>Gammaproteobacteria</taxon>
        <taxon>Vibrionales</taxon>
        <taxon>Vibrionaceae</taxon>
        <taxon>Photobacterium</taxon>
    </lineage>
</organism>
<proteinExistence type="inferred from homology"/>
<evidence type="ECO:0000256" key="1">
    <source>
        <dbReference type="ARBA" id="ARBA00001362"/>
    </source>
</evidence>
<dbReference type="PANTHER" id="PTHR43126:SF2">
    <property type="entry name" value="D-ALANYL-D-ALANINE DIPEPTIDASE"/>
    <property type="match status" value="1"/>
</dbReference>
<reference evidence="11 12" key="1">
    <citation type="submission" date="2022-07" db="EMBL/GenBank/DDBJ databases">
        <title>Photobacterium pectinilyticum sp. nov., a marine bacterium isolated from surface seawater of Qingdao offshore.</title>
        <authorList>
            <person name="Wang X."/>
        </authorList>
    </citation>
    <scope>NUCLEOTIDE SEQUENCE [LARGE SCALE GENOMIC DNA]</scope>
    <source>
        <strain evidence="11 12">ZSDE20</strain>
    </source>
</reference>
<dbReference type="Gene3D" id="3.30.1380.10">
    <property type="match status" value="1"/>
</dbReference>
<dbReference type="InterPro" id="IPR000755">
    <property type="entry name" value="A_A_dipeptidase"/>
</dbReference>
<feature type="binding site" evidence="9">
    <location>
        <position position="121"/>
    </location>
    <ligand>
        <name>Zn(2+)</name>
        <dbReference type="ChEBI" id="CHEBI:29105"/>
        <note>catalytic</note>
    </ligand>
</feature>
<feature type="binding site" evidence="9">
    <location>
        <position position="128"/>
    </location>
    <ligand>
        <name>Zn(2+)</name>
        <dbReference type="ChEBI" id="CHEBI:29105"/>
        <note>catalytic</note>
    </ligand>
</feature>
<comment type="cofactor">
    <cofactor evidence="9">
        <name>Zn(2+)</name>
        <dbReference type="ChEBI" id="CHEBI:29105"/>
    </cofactor>
    <text evidence="9">Binds 1 zinc ion per subunit.</text>
</comment>
<evidence type="ECO:0000256" key="6">
    <source>
        <dbReference type="ARBA" id="ARBA00022997"/>
    </source>
</evidence>
<gene>
    <name evidence="9" type="primary">ddpX</name>
    <name evidence="11" type="ORF">NHN17_11420</name>
</gene>
<feature type="site" description="Transition state stabilizer" evidence="9">
    <location>
        <position position="70"/>
    </location>
</feature>
<comment type="caution">
    <text evidence="11">The sequence shown here is derived from an EMBL/GenBank/DDBJ whole genome shotgun (WGS) entry which is preliminary data.</text>
</comment>
<evidence type="ECO:0000256" key="8">
    <source>
        <dbReference type="ARBA" id="ARBA00023316"/>
    </source>
</evidence>
<keyword evidence="3 9" id="KW-0479">Metal-binding</keyword>
<comment type="catalytic activity">
    <reaction evidence="1 9 10">
        <text>D-alanyl-D-alanine + H2O = 2 D-alanine</text>
        <dbReference type="Rhea" id="RHEA:20661"/>
        <dbReference type="ChEBI" id="CHEBI:15377"/>
        <dbReference type="ChEBI" id="CHEBI:57416"/>
        <dbReference type="ChEBI" id="CHEBI:57822"/>
        <dbReference type="EC" id="3.4.13.22"/>
    </reaction>
</comment>
<feature type="binding site" evidence="9">
    <location>
        <position position="192"/>
    </location>
    <ligand>
        <name>Zn(2+)</name>
        <dbReference type="ChEBI" id="CHEBI:29105"/>
        <note>catalytic</note>
    </ligand>
</feature>
<protein>
    <recommendedName>
        <fullName evidence="9 10">D-alanyl-D-alanine dipeptidase</fullName>
        <shortName evidence="9 10">D-Ala-D-Ala dipeptidase</shortName>
        <ecNumber evidence="9 10">3.4.13.22</ecNumber>
    </recommendedName>
</protein>
<evidence type="ECO:0000256" key="2">
    <source>
        <dbReference type="ARBA" id="ARBA00022670"/>
    </source>
</evidence>
<dbReference type="InterPro" id="IPR009045">
    <property type="entry name" value="Zn_M74/Hedgehog-like"/>
</dbReference>
<keyword evidence="12" id="KW-1185">Reference proteome</keyword>
<feature type="active site" description="Proton donor/acceptor" evidence="9">
    <location>
        <position position="189"/>
    </location>
</feature>
<dbReference type="CDD" id="cd14843">
    <property type="entry name" value="D-Ala-D-Ala_dipeptidase_like"/>
    <property type="match status" value="1"/>
</dbReference>
<dbReference type="EC" id="3.4.13.22" evidence="9 10"/>